<keyword evidence="3" id="KW-0328">Glycosyltransferase</keyword>
<dbReference type="PANTHER" id="PTHR43179">
    <property type="entry name" value="RHAMNOSYLTRANSFERASE WBBL"/>
    <property type="match status" value="1"/>
</dbReference>
<evidence type="ECO:0000259" key="5">
    <source>
        <dbReference type="Pfam" id="PF00535"/>
    </source>
</evidence>
<dbReference type="Gene3D" id="3.90.550.10">
    <property type="entry name" value="Spore Coat Polysaccharide Biosynthesis Protein SpsA, Chain A"/>
    <property type="match status" value="1"/>
</dbReference>
<reference evidence="6 7" key="1">
    <citation type="submission" date="2024-02" db="EMBL/GenBank/DDBJ databases">
        <title>Bifidobacterium honeyensis sp. nov., isolated from the comb honey.</title>
        <authorList>
            <person name="Liu W."/>
            <person name="Li Y."/>
        </authorList>
    </citation>
    <scope>NUCLEOTIDE SEQUENCE [LARGE SCALE GENOMIC DNA]</scope>
    <source>
        <strain evidence="6 7">IMAU50988</strain>
    </source>
</reference>
<keyword evidence="4" id="KW-0808">Transferase</keyword>
<name>A0ABU8ZMH9_9BIFI</name>
<evidence type="ECO:0000313" key="6">
    <source>
        <dbReference type="EMBL" id="MEK0306448.1"/>
    </source>
</evidence>
<evidence type="ECO:0000256" key="3">
    <source>
        <dbReference type="ARBA" id="ARBA00022676"/>
    </source>
</evidence>
<dbReference type="PANTHER" id="PTHR43179:SF12">
    <property type="entry name" value="GALACTOFURANOSYLTRANSFERASE GLFT2"/>
    <property type="match status" value="1"/>
</dbReference>
<dbReference type="CDD" id="cd04185">
    <property type="entry name" value="GT_2_like_b"/>
    <property type="match status" value="1"/>
</dbReference>
<evidence type="ECO:0000256" key="1">
    <source>
        <dbReference type="ARBA" id="ARBA00004776"/>
    </source>
</evidence>
<comment type="pathway">
    <text evidence="1">Cell wall biogenesis; cell wall polysaccharide biosynthesis.</text>
</comment>
<comment type="caution">
    <text evidence="6">The sequence shown here is derived from an EMBL/GenBank/DDBJ whole genome shotgun (WGS) entry which is preliminary data.</text>
</comment>
<proteinExistence type="inferred from homology"/>
<dbReference type="InterPro" id="IPR001173">
    <property type="entry name" value="Glyco_trans_2-like"/>
</dbReference>
<gene>
    <name evidence="6" type="ORF">V8P97_03050</name>
</gene>
<dbReference type="EMBL" id="JBANBB010000001">
    <property type="protein sequence ID" value="MEK0306448.1"/>
    <property type="molecule type" value="Genomic_DNA"/>
</dbReference>
<dbReference type="Pfam" id="PF00535">
    <property type="entry name" value="Glycos_transf_2"/>
    <property type="match status" value="1"/>
</dbReference>
<dbReference type="SUPFAM" id="SSF53448">
    <property type="entry name" value="Nucleotide-diphospho-sugar transferases"/>
    <property type="match status" value="1"/>
</dbReference>
<keyword evidence="7" id="KW-1185">Reference proteome</keyword>
<protein>
    <submittedName>
        <fullName evidence="6">Glycosyltransferase family 2 protein</fullName>
    </submittedName>
</protein>
<dbReference type="InterPro" id="IPR029044">
    <property type="entry name" value="Nucleotide-diphossugar_trans"/>
</dbReference>
<evidence type="ECO:0000256" key="4">
    <source>
        <dbReference type="ARBA" id="ARBA00022679"/>
    </source>
</evidence>
<accession>A0ABU8ZMH9</accession>
<dbReference type="Proteomes" id="UP001373159">
    <property type="component" value="Unassembled WGS sequence"/>
</dbReference>
<comment type="similarity">
    <text evidence="2">Belongs to the glycosyltransferase 2 family.</text>
</comment>
<evidence type="ECO:0000256" key="2">
    <source>
        <dbReference type="ARBA" id="ARBA00006739"/>
    </source>
</evidence>
<organism evidence="6 7">
    <name type="scientific">Bifidobacterium favimelis</name>
    <dbReference type="NCBI Taxonomy" id="3122979"/>
    <lineage>
        <taxon>Bacteria</taxon>
        <taxon>Bacillati</taxon>
        <taxon>Actinomycetota</taxon>
        <taxon>Actinomycetes</taxon>
        <taxon>Bifidobacteriales</taxon>
        <taxon>Bifidobacteriaceae</taxon>
        <taxon>Bifidobacterium</taxon>
    </lineage>
</organism>
<sequence length="338" mass="38341">MTEPMKKTAMVVVTYKRQELLSNLFDSILELTVAPWRIVVVDNEGSEDTRAMVQDFSERVCARWGRTIIDAEGGEDRVVYRPQARNLGGSGGFSAGVAAAYRLGAQWFWVMDDDVEVLPQALERLSRWAGDHEVIQGSRLDYDGGPFYWQYHFIVPLGIPDPVAPADFGPSGFQYMDTMCFEGALFSRRIVDLIGLPDPRFFIYWDDTMYGYLASKVTRPIVVKDVIIKRSRQIANWDIAGVRQLNSTSDMNRYHIMRNRGYMARYFMVHGDYRPLAFALGTLATAAKEVIRLLAVDRGNIMTGIPKIIMGWRDSRRLMHDPDWRPMPPLGGAKAGRG</sequence>
<evidence type="ECO:0000313" key="7">
    <source>
        <dbReference type="Proteomes" id="UP001373159"/>
    </source>
</evidence>
<feature type="domain" description="Glycosyltransferase 2-like" evidence="5">
    <location>
        <begin position="11"/>
        <end position="152"/>
    </location>
</feature>